<feature type="compositionally biased region" description="Polar residues" evidence="1">
    <location>
        <begin position="44"/>
        <end position="67"/>
    </location>
</feature>
<proteinExistence type="predicted"/>
<accession>A0A5N5QI77</accession>
<protein>
    <submittedName>
        <fullName evidence="2">Uncharacterized protein</fullName>
    </submittedName>
</protein>
<reference evidence="2 3" key="1">
    <citation type="journal article" date="2019" name="Fungal Biol. Biotechnol.">
        <title>Draft genome sequence of fastidious pathogen Ceratobasidium theobromae, which causes vascular-streak dieback in Theobroma cacao.</title>
        <authorList>
            <person name="Ali S.S."/>
            <person name="Asman A."/>
            <person name="Shao J."/>
            <person name="Firmansyah A.P."/>
            <person name="Susilo A.W."/>
            <person name="Rosmana A."/>
            <person name="McMahon P."/>
            <person name="Junaid M."/>
            <person name="Guest D."/>
            <person name="Kheng T.Y."/>
            <person name="Meinhardt L.W."/>
            <person name="Bailey B.A."/>
        </authorList>
    </citation>
    <scope>NUCLEOTIDE SEQUENCE [LARGE SCALE GENOMIC DNA]</scope>
    <source>
        <strain evidence="2 3">CT2</strain>
    </source>
</reference>
<comment type="caution">
    <text evidence="2">The sequence shown here is derived from an EMBL/GenBank/DDBJ whole genome shotgun (WGS) entry which is preliminary data.</text>
</comment>
<dbReference type="Proteomes" id="UP000383932">
    <property type="component" value="Unassembled WGS sequence"/>
</dbReference>
<dbReference type="AlphaFoldDB" id="A0A5N5QI77"/>
<feature type="region of interest" description="Disordered" evidence="1">
    <location>
        <begin position="43"/>
        <end position="68"/>
    </location>
</feature>
<organism evidence="2 3">
    <name type="scientific">Ceratobasidium theobromae</name>
    <dbReference type="NCBI Taxonomy" id="1582974"/>
    <lineage>
        <taxon>Eukaryota</taxon>
        <taxon>Fungi</taxon>
        <taxon>Dikarya</taxon>
        <taxon>Basidiomycota</taxon>
        <taxon>Agaricomycotina</taxon>
        <taxon>Agaricomycetes</taxon>
        <taxon>Cantharellales</taxon>
        <taxon>Ceratobasidiaceae</taxon>
        <taxon>Ceratobasidium</taxon>
    </lineage>
</organism>
<evidence type="ECO:0000313" key="2">
    <source>
        <dbReference type="EMBL" id="KAB5591243.1"/>
    </source>
</evidence>
<name>A0A5N5QI77_9AGAM</name>
<keyword evidence="3" id="KW-1185">Reference proteome</keyword>
<evidence type="ECO:0000313" key="3">
    <source>
        <dbReference type="Proteomes" id="UP000383932"/>
    </source>
</evidence>
<dbReference type="EMBL" id="SSOP01000115">
    <property type="protein sequence ID" value="KAB5591243.1"/>
    <property type="molecule type" value="Genomic_DNA"/>
</dbReference>
<sequence length="99" mass="10653">MNRALGATAAPEPNPHQIAQLTPVLYLPLPSLPIGSLEPFALDTSPSETSHTTFVHSRGSSVTSPSTIVPAHPSNHAFNRCLEVHFTSHNLIPSRLPRD</sequence>
<gene>
    <name evidence="2" type="ORF">CTheo_5325</name>
</gene>
<evidence type="ECO:0000256" key="1">
    <source>
        <dbReference type="SAM" id="MobiDB-lite"/>
    </source>
</evidence>